<keyword evidence="3" id="KW-1185">Reference proteome</keyword>
<sequence>MFSFLLYILFDITQKTNTYYFSTNAALSFDKRLRGRPIAPNSVPLPFNSSPFRRDEKREAPPRMAAPRSRRIKTNPAHLRSAAAEEARQRFSSGFVSLLAGKP</sequence>
<dbReference type="Proteomes" id="UP000293568">
    <property type="component" value="Chromosome"/>
</dbReference>
<dbReference type="KEGG" id="pprt:ET464_13900"/>
<gene>
    <name evidence="2" type="ORF">ET464_13900</name>
</gene>
<reference evidence="2 3" key="1">
    <citation type="submission" date="2019-01" db="EMBL/GenBank/DDBJ databases">
        <title>Genome sequencing of strain FW100M-2.</title>
        <authorList>
            <person name="Heo J."/>
            <person name="Kim S.-J."/>
            <person name="Kim J.-S."/>
            <person name="Hong S.-B."/>
            <person name="Kwon S.-W."/>
        </authorList>
    </citation>
    <scope>NUCLEOTIDE SEQUENCE [LARGE SCALE GENOMIC DNA]</scope>
    <source>
        <strain evidence="2 3">FW100M-2</strain>
    </source>
</reference>
<feature type="compositionally biased region" description="Basic and acidic residues" evidence="1">
    <location>
        <begin position="52"/>
        <end position="61"/>
    </location>
</feature>
<name>A0A4P6EZT4_9BACL</name>
<dbReference type="RefSeq" id="WP_129441836.1">
    <property type="nucleotide sequence ID" value="NZ_CP035492.1"/>
</dbReference>
<organism evidence="2 3">
    <name type="scientific">Paenibacillus protaetiae</name>
    <dbReference type="NCBI Taxonomy" id="2509456"/>
    <lineage>
        <taxon>Bacteria</taxon>
        <taxon>Bacillati</taxon>
        <taxon>Bacillota</taxon>
        <taxon>Bacilli</taxon>
        <taxon>Bacillales</taxon>
        <taxon>Paenibacillaceae</taxon>
        <taxon>Paenibacillus</taxon>
    </lineage>
</organism>
<accession>A0A4P6EZT4</accession>
<evidence type="ECO:0000313" key="2">
    <source>
        <dbReference type="EMBL" id="QAY67329.1"/>
    </source>
</evidence>
<protein>
    <submittedName>
        <fullName evidence="2">Uncharacterized protein</fullName>
    </submittedName>
</protein>
<feature type="region of interest" description="Disordered" evidence="1">
    <location>
        <begin position="40"/>
        <end position="69"/>
    </location>
</feature>
<evidence type="ECO:0000313" key="3">
    <source>
        <dbReference type="Proteomes" id="UP000293568"/>
    </source>
</evidence>
<dbReference type="EMBL" id="CP035492">
    <property type="protein sequence ID" value="QAY67329.1"/>
    <property type="molecule type" value="Genomic_DNA"/>
</dbReference>
<evidence type="ECO:0000256" key="1">
    <source>
        <dbReference type="SAM" id="MobiDB-lite"/>
    </source>
</evidence>
<dbReference type="AlphaFoldDB" id="A0A4P6EZT4"/>
<proteinExistence type="predicted"/>